<feature type="coiled-coil region" evidence="1">
    <location>
        <begin position="273"/>
        <end position="333"/>
    </location>
</feature>
<evidence type="ECO:0000313" key="2">
    <source>
        <dbReference type="EMBL" id="CAD2109949.1"/>
    </source>
</evidence>
<sequence>MNSTEIKKNMETKKKKIINKGINAPTNKTPNILLKPKYAENYTKTLLEEYTKNFNLQGQKNNLEYNQARDNAIDLKLKTLIKHLYNLKSKLEHEKKIQRGNKKSILLNEINSQKGKQININSHKKKYPIKNDGLKIARNATPNNKLYEQYINGESVGNVIPQLIKAIEIYKNKNIEEQRNKTCIIEKYENLLRNIKKRHIKEINEIKNYILMDVDFLIQKYRNVSFELLQISKDKENEKVREKNKITEICVNACKKFEEDVNKKAKDFVEVQTSKITKSINNINKENDNLQKKIVSLKKQNEEEININQQKNLEIFQSQINEERGINEELRNQIVLEKTQRNDFIKNLYSSVDSQIKSYEENIIKIFHDILLQHNINIDISTLSENINKAMDVRYKNGSASNYIISEELDQTNGKYSFAPS</sequence>
<evidence type="ECO:0000256" key="1">
    <source>
        <dbReference type="SAM" id="Coils"/>
    </source>
</evidence>
<dbReference type="VEuPathDB" id="PlasmoDB:PVLDE_1203210"/>
<organism evidence="2 3">
    <name type="scientific">Plasmodium vinckei</name>
    <dbReference type="NCBI Taxonomy" id="5860"/>
    <lineage>
        <taxon>Eukaryota</taxon>
        <taxon>Sar</taxon>
        <taxon>Alveolata</taxon>
        <taxon>Apicomplexa</taxon>
        <taxon>Aconoidasida</taxon>
        <taxon>Haemosporida</taxon>
        <taxon>Plasmodiidae</taxon>
        <taxon>Plasmodium</taxon>
        <taxon>Plasmodium (Vinckeia)</taxon>
    </lineage>
</organism>
<dbReference type="VEuPathDB" id="PlasmoDB:PVSEL_1202780"/>
<dbReference type="EMBL" id="LR865433">
    <property type="protein sequence ID" value="CAD2109949.1"/>
    <property type="molecule type" value="Genomic_DNA"/>
</dbReference>
<proteinExistence type="predicted"/>
<dbReference type="AlphaFoldDB" id="A0A6V7T8L6"/>
<accession>A0A6V7T8L6</accession>
<dbReference type="VEuPathDB" id="PlasmoDB:PVBDA_1203210"/>
<reference evidence="2 3" key="1">
    <citation type="submission" date="2020-08" db="EMBL/GenBank/DDBJ databases">
        <authorList>
            <person name="Ramaprasad A."/>
        </authorList>
    </citation>
    <scope>NUCLEOTIDE SEQUENCE [LARGE SCALE GENOMIC DNA]</scope>
</reference>
<dbReference type="VEuPathDB" id="PlasmoDB:PVVCY_1203090"/>
<evidence type="ECO:0000313" key="3">
    <source>
        <dbReference type="Proteomes" id="UP000515697"/>
    </source>
</evidence>
<name>A0A6V7T8L6_PLAVN</name>
<gene>
    <name evidence="2" type="ORF">PVSEL_1202780</name>
</gene>
<dbReference type="Proteomes" id="UP000515697">
    <property type="component" value="Chromosome PVSEL_12"/>
</dbReference>
<dbReference type="VEuPathDB" id="PlasmoDB:PVPCR_1203110"/>
<protein>
    <submittedName>
        <fullName evidence="2">Uncharacterized protein</fullName>
    </submittedName>
</protein>
<keyword evidence="1" id="KW-0175">Coiled coil</keyword>